<gene>
    <name evidence="1" type="ORF">VK70_17370</name>
</gene>
<dbReference type="HOGENOM" id="CLU_1625457_0_0_9"/>
<proteinExistence type="predicted"/>
<organism evidence="1 2">
    <name type="scientific">Paenibacillus durus ATCC 35681</name>
    <dbReference type="NCBI Taxonomy" id="1333534"/>
    <lineage>
        <taxon>Bacteria</taxon>
        <taxon>Bacillati</taxon>
        <taxon>Bacillota</taxon>
        <taxon>Bacilli</taxon>
        <taxon>Bacillales</taxon>
        <taxon>Paenibacillaceae</taxon>
        <taxon>Paenibacillus</taxon>
    </lineage>
</organism>
<evidence type="ECO:0000313" key="1">
    <source>
        <dbReference type="EMBL" id="AKG36110.1"/>
    </source>
</evidence>
<dbReference type="RefSeq" id="WP_025698465.1">
    <property type="nucleotide sequence ID" value="NZ_ASQQ01000601.1"/>
</dbReference>
<name>A0A0F7FBP1_PAEDU</name>
<dbReference type="Proteomes" id="UP000034189">
    <property type="component" value="Chromosome"/>
</dbReference>
<reference evidence="1 2" key="2">
    <citation type="journal article" date="2016" name="Genome Announc.">
        <title>Genome Sequence of a Gram-Positive Diazotroph, Paenibacillus durus Type Strain ATCC 35681.</title>
        <authorList>
            <person name="Halim M.A."/>
            <person name="Rahman A.Y."/>
            <person name="Sim K.S."/>
            <person name="Yam H.C."/>
            <person name="Rahim A.A."/>
            <person name="Ghazali A.H."/>
            <person name="Najimudin N."/>
        </authorList>
    </citation>
    <scope>NUCLEOTIDE SEQUENCE [LARGE SCALE GENOMIC DNA]</scope>
    <source>
        <strain evidence="1 2">ATCC 35681</strain>
    </source>
</reference>
<sequence length="166" mass="19294">MAVAEWEDGVLFPEASDTEIARTKFLLGKYKSMRLLMDDYENHTKDMQQVAIDGEVARRIDQDALHADKAANAVILAEKQRWVYEQYRLYTSVIRRAIDLIFDDDSRQAIQHRYIEGHSFKGTVLFFRHGMSHSTVRRKLDEGTESIANTLKLMGFFEKDVAKYEV</sequence>
<accession>A0A0F7FBP1</accession>
<dbReference type="EMBL" id="CP011114">
    <property type="protein sequence ID" value="AKG36110.1"/>
    <property type="molecule type" value="Genomic_DNA"/>
</dbReference>
<protein>
    <submittedName>
        <fullName evidence="1">Uncharacterized protein</fullName>
    </submittedName>
</protein>
<reference evidence="1 2" key="1">
    <citation type="submission" date="2015-03" db="EMBL/GenBank/DDBJ databases">
        <authorList>
            <person name="Abdul Halim M."/>
        </authorList>
    </citation>
    <scope>NUCLEOTIDE SEQUENCE [LARGE SCALE GENOMIC DNA]</scope>
    <source>
        <strain evidence="1 2">ATCC 35681</strain>
    </source>
</reference>
<dbReference type="OrthoDB" id="2646975at2"/>
<evidence type="ECO:0000313" key="2">
    <source>
        <dbReference type="Proteomes" id="UP000034189"/>
    </source>
</evidence>
<dbReference type="PATRIC" id="fig|1333534.5.peg.3827"/>
<dbReference type="AlphaFoldDB" id="A0A0F7FBP1"/>